<accession>A0A8H3E3H3</accession>
<dbReference type="Gene3D" id="1.10.510.10">
    <property type="entry name" value="Transferase(Phosphotransferase) domain 1"/>
    <property type="match status" value="1"/>
</dbReference>
<dbReference type="AlphaFoldDB" id="A0A8H3E3H3"/>
<dbReference type="Pfam" id="PF00069">
    <property type="entry name" value="Pkinase"/>
    <property type="match status" value="1"/>
</dbReference>
<dbReference type="PANTHER" id="PTHR44329:SF214">
    <property type="entry name" value="PROTEIN KINASE DOMAIN-CONTAINING PROTEIN"/>
    <property type="match status" value="1"/>
</dbReference>
<dbReference type="GO" id="GO:0005524">
    <property type="term" value="F:ATP binding"/>
    <property type="evidence" value="ECO:0007669"/>
    <property type="project" value="InterPro"/>
</dbReference>
<dbReference type="CDD" id="cd00180">
    <property type="entry name" value="PKc"/>
    <property type="match status" value="1"/>
</dbReference>
<dbReference type="InterPro" id="IPR051681">
    <property type="entry name" value="Ser/Thr_Kinases-Pseudokinases"/>
</dbReference>
<dbReference type="SMART" id="SM00220">
    <property type="entry name" value="S_TKc"/>
    <property type="match status" value="1"/>
</dbReference>
<proteinExistence type="predicted"/>
<sequence length="252" mass="28053">MLAVENEIRIWSLLGTHSHIASFIGIAPVSDYDMKYLPKGPVSEYCAQGNIKAYLGKNDPNVVNHRLRFQLLRDVIQGLAHVHAHSIVHGDLKALNILVDGNEDTQVARICDFGSSSINCECYSGPEKQDGTQPWDSPELWMPSDDDSDEVPLRTTWSDVWAFGCVALEVQMDLNPWDPFDTHNPNAMVNRQYNAGAGHPATVADPNLNLEAHPIKQQVWDLMVQCWDADPQSRPTAAKLLEEILGMNLEAT</sequence>
<dbReference type="GO" id="GO:0004674">
    <property type="term" value="F:protein serine/threonine kinase activity"/>
    <property type="evidence" value="ECO:0007669"/>
    <property type="project" value="TreeGrafter"/>
</dbReference>
<gene>
    <name evidence="2" type="ORF">RDB_LOCUS121809</name>
</gene>
<organism evidence="2 3">
    <name type="scientific">Rhizoctonia solani</name>
    <dbReference type="NCBI Taxonomy" id="456999"/>
    <lineage>
        <taxon>Eukaryota</taxon>
        <taxon>Fungi</taxon>
        <taxon>Dikarya</taxon>
        <taxon>Basidiomycota</taxon>
        <taxon>Agaricomycotina</taxon>
        <taxon>Agaricomycetes</taxon>
        <taxon>Cantharellales</taxon>
        <taxon>Ceratobasidiaceae</taxon>
        <taxon>Rhizoctonia</taxon>
    </lineage>
</organism>
<dbReference type="Proteomes" id="UP000663827">
    <property type="component" value="Unassembled WGS sequence"/>
</dbReference>
<feature type="domain" description="Protein kinase" evidence="1">
    <location>
        <begin position="1"/>
        <end position="245"/>
    </location>
</feature>
<protein>
    <recommendedName>
        <fullName evidence="1">Protein kinase domain-containing protein</fullName>
    </recommendedName>
</protein>
<evidence type="ECO:0000313" key="2">
    <source>
        <dbReference type="EMBL" id="CAE7185466.1"/>
    </source>
</evidence>
<dbReference type="InterPro" id="IPR011009">
    <property type="entry name" value="Kinase-like_dom_sf"/>
</dbReference>
<dbReference type="SUPFAM" id="SSF56112">
    <property type="entry name" value="Protein kinase-like (PK-like)"/>
    <property type="match status" value="1"/>
</dbReference>
<dbReference type="InterPro" id="IPR000719">
    <property type="entry name" value="Prot_kinase_dom"/>
</dbReference>
<dbReference type="OrthoDB" id="24683at2759"/>
<reference evidence="2" key="1">
    <citation type="submission" date="2021-01" db="EMBL/GenBank/DDBJ databases">
        <authorList>
            <person name="Kaushik A."/>
        </authorList>
    </citation>
    <scope>NUCLEOTIDE SEQUENCE</scope>
    <source>
        <strain evidence="2">AG5</strain>
    </source>
</reference>
<dbReference type="PROSITE" id="PS00108">
    <property type="entry name" value="PROTEIN_KINASE_ST"/>
    <property type="match status" value="1"/>
</dbReference>
<name>A0A8H3E3H3_9AGAM</name>
<evidence type="ECO:0000313" key="3">
    <source>
        <dbReference type="Proteomes" id="UP000663827"/>
    </source>
</evidence>
<evidence type="ECO:0000259" key="1">
    <source>
        <dbReference type="PROSITE" id="PS50011"/>
    </source>
</evidence>
<dbReference type="EMBL" id="CAJNJQ010002809">
    <property type="protein sequence ID" value="CAE7185466.1"/>
    <property type="molecule type" value="Genomic_DNA"/>
</dbReference>
<dbReference type="PANTHER" id="PTHR44329">
    <property type="entry name" value="SERINE/THREONINE-PROTEIN KINASE TNNI3K-RELATED"/>
    <property type="match status" value="1"/>
</dbReference>
<comment type="caution">
    <text evidence="2">The sequence shown here is derived from an EMBL/GenBank/DDBJ whole genome shotgun (WGS) entry which is preliminary data.</text>
</comment>
<dbReference type="InterPro" id="IPR008271">
    <property type="entry name" value="Ser/Thr_kinase_AS"/>
</dbReference>
<dbReference type="PROSITE" id="PS50011">
    <property type="entry name" value="PROTEIN_KINASE_DOM"/>
    <property type="match status" value="1"/>
</dbReference>